<sequence length="906" mass="103102">MASDSQNPSQVFEDAQNRFLGSLGTEDRALYSPCESSEDFTAAVKSLESKALSNQRRAKSFKCIYSLSKRLEPFFKVINIFIQADSQYSALVWGAFRLVIQLSSSITTFFDKLLALLNQILDAFPRYEDILKLCNSENSERIRKNVEEVYVDLLSIFQAGIVYLELKPTPLVLGGLLWQPFDVRFKDLIDKMAVHQYNISHELQVWQLKRDDENSSATAKWRQYIRQELEDAEQERQAVEKERSLMAEERRQNTQAREKISALLSELRDTKLALEKQRIVDHAKYRFWRDEETRPHPNDNRKKFGPNLIWLHGHPGAGKSVLATLILDTLDEENAELQEPFRHFVLYHFFKFDDFKSISPADAFRSMASQILANSRHDKDIVDKFSFILESKTQGQSNVSEETLVDLLLMCIDHRTVIVVDGIDECSDSDSFVYSLLKISHTCQAKILLLSRINVPHLQRSVPKESQLSLPKNEISKDIRRFFEYELNDLIEEEILPESALGQIDVLTEHLVKGADGMFLWARLMMQYLRSSTFSPNMRMKIISEINFPEGLEKMYNRIFVLINQSGQSSRDLAMEVLMWLTFSASQMSSSQIRQAVTVDSLWSSDNENEDMSVFENAALMACKGLVQREPVSDASNGLRFIHLTVKEALTTPLGPTNLLAPPSIPNCVVMPNSQIANLRLAFCCIRQLIYHTPPEPLSGEFNKSISNADLAQRLPFTDYAALYWMEHLSATSKSNAEVTSTAHIDASFKETFVRFAPELKRFLSTPKSVTVWLEAYYTSSNNSPPSGVGIRQWASWLSEMIQETDLRVEGSLLGLLFEFRSDLDRIVAIWDQTLQRTPHTIWDEAASPGLTPSNIFFSPGSTRVQSYAPKTPEGCFEAQEPLLVKSAVSSDGLLLGVLSLWGMFV</sequence>
<proteinExistence type="predicted"/>
<evidence type="ECO:0000313" key="1">
    <source>
        <dbReference type="EMBL" id="KAJ8123811.1"/>
    </source>
</evidence>
<comment type="caution">
    <text evidence="1">The sequence shown here is derived from an EMBL/GenBank/DDBJ whole genome shotgun (WGS) entry which is preliminary data.</text>
</comment>
<keyword evidence="2" id="KW-1185">Reference proteome</keyword>
<evidence type="ECO:0000313" key="2">
    <source>
        <dbReference type="Proteomes" id="UP001153334"/>
    </source>
</evidence>
<protein>
    <submittedName>
        <fullName evidence="1">Uncharacterized protein</fullName>
    </submittedName>
</protein>
<dbReference type="EMBL" id="JAPESX010000038">
    <property type="protein sequence ID" value="KAJ8123811.1"/>
    <property type="molecule type" value="Genomic_DNA"/>
</dbReference>
<reference evidence="1" key="1">
    <citation type="submission" date="2022-11" db="EMBL/GenBank/DDBJ databases">
        <title>Genome Sequence of Nemania bipapillata.</title>
        <authorList>
            <person name="Buettner E."/>
        </authorList>
    </citation>
    <scope>NUCLEOTIDE SEQUENCE</scope>
    <source>
        <strain evidence="1">CP14</strain>
    </source>
</reference>
<organism evidence="1 2">
    <name type="scientific">Nemania bipapillata</name>
    <dbReference type="NCBI Taxonomy" id="110536"/>
    <lineage>
        <taxon>Eukaryota</taxon>
        <taxon>Fungi</taxon>
        <taxon>Dikarya</taxon>
        <taxon>Ascomycota</taxon>
        <taxon>Pezizomycotina</taxon>
        <taxon>Sordariomycetes</taxon>
        <taxon>Xylariomycetidae</taxon>
        <taxon>Xylariales</taxon>
        <taxon>Xylariaceae</taxon>
        <taxon>Nemania</taxon>
    </lineage>
</organism>
<accession>A0ACC2J8T2</accession>
<gene>
    <name evidence="1" type="ORF">ONZ43_g322</name>
</gene>
<name>A0ACC2J8T2_9PEZI</name>
<dbReference type="Proteomes" id="UP001153334">
    <property type="component" value="Unassembled WGS sequence"/>
</dbReference>